<evidence type="ECO:0000313" key="2">
    <source>
        <dbReference type="EMBL" id="GIG95807.1"/>
    </source>
</evidence>
<dbReference type="Proteomes" id="UP000621500">
    <property type="component" value="Unassembled WGS sequence"/>
</dbReference>
<feature type="compositionally biased region" description="Basic and acidic residues" evidence="1">
    <location>
        <begin position="96"/>
        <end position="110"/>
    </location>
</feature>
<dbReference type="EMBL" id="BONX01000012">
    <property type="protein sequence ID" value="GIG95807.1"/>
    <property type="molecule type" value="Genomic_DNA"/>
</dbReference>
<proteinExistence type="predicted"/>
<protein>
    <recommendedName>
        <fullName evidence="4">DUF5709 domain-containing protein</fullName>
    </recommendedName>
</protein>
<comment type="caution">
    <text evidence="2">The sequence shown here is derived from an EMBL/GenBank/DDBJ whole genome shotgun (WGS) entry which is preliminary data.</text>
</comment>
<keyword evidence="3" id="KW-1185">Reference proteome</keyword>
<dbReference type="RefSeq" id="WP_203857375.1">
    <property type="nucleotide sequence ID" value="NZ_BAAAZQ010000008.1"/>
</dbReference>
<feature type="compositionally biased region" description="Basic and acidic residues" evidence="1">
    <location>
        <begin position="1"/>
        <end position="13"/>
    </location>
</feature>
<name>A0ABQ4EMC6_9ACTN</name>
<evidence type="ECO:0000313" key="3">
    <source>
        <dbReference type="Proteomes" id="UP000621500"/>
    </source>
</evidence>
<evidence type="ECO:0008006" key="4">
    <source>
        <dbReference type="Google" id="ProtNLM"/>
    </source>
</evidence>
<reference evidence="2 3" key="1">
    <citation type="submission" date="2021-01" db="EMBL/GenBank/DDBJ databases">
        <title>Whole genome shotgun sequence of Plantactinospora mayteni NBRC 109088.</title>
        <authorList>
            <person name="Komaki H."/>
            <person name="Tamura T."/>
        </authorList>
    </citation>
    <scope>NUCLEOTIDE SEQUENCE [LARGE SCALE GENOMIC DNA]</scope>
    <source>
        <strain evidence="2 3">NBRC 109088</strain>
    </source>
</reference>
<gene>
    <name evidence="2" type="ORF">Pma05_23800</name>
</gene>
<accession>A0ABQ4EMC6</accession>
<sequence>MTERDPTPNRPLEESPEVAAAIEDDTAVPQLAADGGPGADNPDFVDPEDVPGDFPPTEDLLGDPHGQGAGSAGDTRTGAEQPWDPEDLAVAQGRDPTPENVRRAGEELDRQGTAATVEKTVP</sequence>
<organism evidence="2 3">
    <name type="scientific">Plantactinospora mayteni</name>
    <dbReference type="NCBI Taxonomy" id="566021"/>
    <lineage>
        <taxon>Bacteria</taxon>
        <taxon>Bacillati</taxon>
        <taxon>Actinomycetota</taxon>
        <taxon>Actinomycetes</taxon>
        <taxon>Micromonosporales</taxon>
        <taxon>Micromonosporaceae</taxon>
        <taxon>Plantactinospora</taxon>
    </lineage>
</organism>
<evidence type="ECO:0000256" key="1">
    <source>
        <dbReference type="SAM" id="MobiDB-lite"/>
    </source>
</evidence>
<feature type="region of interest" description="Disordered" evidence="1">
    <location>
        <begin position="1"/>
        <end position="122"/>
    </location>
</feature>